<gene>
    <name evidence="2" type="ORF">CB5_LOCUS18883</name>
</gene>
<reference evidence="2" key="1">
    <citation type="submission" date="2020-07" db="EMBL/GenBank/DDBJ databases">
        <authorList>
            <person name="Lin J."/>
        </authorList>
    </citation>
    <scope>NUCLEOTIDE SEQUENCE</scope>
</reference>
<protein>
    <submittedName>
        <fullName evidence="2">Uncharacterized protein</fullName>
    </submittedName>
</protein>
<feature type="region of interest" description="Disordered" evidence="1">
    <location>
        <begin position="505"/>
        <end position="550"/>
    </location>
</feature>
<evidence type="ECO:0000256" key="1">
    <source>
        <dbReference type="SAM" id="MobiDB-lite"/>
    </source>
</evidence>
<feature type="compositionally biased region" description="Low complexity" evidence="1">
    <location>
        <begin position="368"/>
        <end position="379"/>
    </location>
</feature>
<feature type="region of interest" description="Disordered" evidence="1">
    <location>
        <begin position="340"/>
        <end position="426"/>
    </location>
</feature>
<feature type="compositionally biased region" description="Pro residues" evidence="1">
    <location>
        <begin position="342"/>
        <end position="361"/>
    </location>
</feature>
<organism evidence="2">
    <name type="scientific">Ananas comosus var. bracteatus</name>
    <name type="common">red pineapple</name>
    <dbReference type="NCBI Taxonomy" id="296719"/>
    <lineage>
        <taxon>Eukaryota</taxon>
        <taxon>Viridiplantae</taxon>
        <taxon>Streptophyta</taxon>
        <taxon>Embryophyta</taxon>
        <taxon>Tracheophyta</taxon>
        <taxon>Spermatophyta</taxon>
        <taxon>Magnoliopsida</taxon>
        <taxon>Liliopsida</taxon>
        <taxon>Poales</taxon>
        <taxon>Bromeliaceae</taxon>
        <taxon>Bromelioideae</taxon>
        <taxon>Ananas</taxon>
    </lineage>
</organism>
<sequence length="590" mass="62865">MEQGPSSGRPCSSPVFLPSRPSPRVSVLFLGVWPWRKSLVRLAAMFKMLKLSSLTDSLPVFFPNWVTREGVISRSPFRFEGVDFKLSNWSEVAELDRGHLRHKAWVRLHHWPILCWNEEDVKAAVSGFGELWEIDPLSERRLDVSFFRAKIRCQDIHSIPETLRLMVDDRRFQISVEIESWEDANPILLGEGAHLVQHRSSSELPASGGVVRQTVPVSGGVVRQAVPVSGPAVAIAGSTSNSNLVSEALLPRPLVSGVLSGRLWRSEPDSAPTPSSRLFSTAEQSPSLSLVGPASSVKPLLVEPALLTEPLVDPASSVELLPLLDPGVWAPATGPPILVSSPPSPGVPSPSEIRPPLPGGPSNPACWSPSSGGLSISMSRPPLSGGPYSSASRPASPRAHSISASRTPPPGGPSFSGSRQPAPVGPTLAEASLIGHALGDEAVSESVGTRFNHHTLHSGASFLVSNKLGSFRRSLRLASKNMGINRSSLQRAQDLMCSKLQSLKASHCTPSSPTTMPVDSIDPSSEAPPVHQVVSPSAARVPTPPRDPALPLTAQEIRKILNSCGITERVEPVIARSDGERGATQAQEGA</sequence>
<evidence type="ECO:0000313" key="2">
    <source>
        <dbReference type="EMBL" id="CAD1835672.1"/>
    </source>
</evidence>
<feature type="compositionally biased region" description="Polar residues" evidence="1">
    <location>
        <begin position="505"/>
        <end position="517"/>
    </location>
</feature>
<feature type="compositionally biased region" description="Low complexity" evidence="1">
    <location>
        <begin position="387"/>
        <end position="406"/>
    </location>
</feature>
<dbReference type="EMBL" id="LR862153">
    <property type="protein sequence ID" value="CAD1835672.1"/>
    <property type="molecule type" value="Genomic_DNA"/>
</dbReference>
<name>A0A6V7PXS6_ANACO</name>
<proteinExistence type="predicted"/>
<accession>A0A6V7PXS6</accession>
<dbReference type="AlphaFoldDB" id="A0A6V7PXS6"/>